<reference evidence="2 3" key="1">
    <citation type="submission" date="2021-08" db="EMBL/GenBank/DDBJ databases">
        <title>Genomic Architecture of Streptomyces flavotricini NGL1 and Streptomyces erythrochromogenes HMS4 With Differential Plant Beneficial attributes and laccase production capabilities.</title>
        <authorList>
            <person name="Salwan R."/>
            <person name="Kaur R."/>
            <person name="Sharma V."/>
        </authorList>
    </citation>
    <scope>NUCLEOTIDE SEQUENCE [LARGE SCALE GENOMIC DNA]</scope>
    <source>
        <strain evidence="2 3">NGL1</strain>
    </source>
</reference>
<keyword evidence="3" id="KW-1185">Reference proteome</keyword>
<sequence>MSPVHRPFLLRVLPLLLGVLLAGCAAPAPRDAAEGDIREAVAAWSRTPPAQLARIPLEGWAYEVSAVRRDGERATARAELRYRLTGYDRAAAGSAREVLLSRDGGAWRVTGDRAAPGAPPQLWDQGPVEVVEGAHALVLGAGGSPQTLSEVAAEAERAVPAASAAWPKPWAGRVVVLVPGSLERMAQLLGRPAAEYRGMGAVTTGRVGAASAPADRVVVNPEGWAELSAAGRGVVLTHEVTHVATRAATTARTPLWLSEGFADWAAYRGGSTTAQQGAPALGRAVRAGELPAALPADGAFAFGGDPQALARAYEGAWLACRLIAAKWGDTTLVRLYERAGREPLATALEETVGGDLPGLTLAWQASLRQELGAP</sequence>
<evidence type="ECO:0000313" key="2">
    <source>
        <dbReference type="EMBL" id="MCC0098588.1"/>
    </source>
</evidence>
<feature type="signal peptide" evidence="1">
    <location>
        <begin position="1"/>
        <end position="32"/>
    </location>
</feature>
<gene>
    <name evidence="2" type="ORF">K7B10_28225</name>
</gene>
<comment type="caution">
    <text evidence="2">The sequence shown here is derived from an EMBL/GenBank/DDBJ whole genome shotgun (WGS) entry which is preliminary data.</text>
</comment>
<organism evidence="2 3">
    <name type="scientific">Streptomyces flavotricini</name>
    <dbReference type="NCBI Taxonomy" id="66888"/>
    <lineage>
        <taxon>Bacteria</taxon>
        <taxon>Bacillati</taxon>
        <taxon>Actinomycetota</taxon>
        <taxon>Actinomycetes</taxon>
        <taxon>Kitasatosporales</taxon>
        <taxon>Streptomycetaceae</taxon>
        <taxon>Streptomyces</taxon>
    </lineage>
</organism>
<protein>
    <recommendedName>
        <fullName evidence="4">Lipoprotein</fullName>
    </recommendedName>
</protein>
<dbReference type="EMBL" id="JAINUL010000001">
    <property type="protein sequence ID" value="MCC0098588.1"/>
    <property type="molecule type" value="Genomic_DNA"/>
</dbReference>
<dbReference type="RefSeq" id="WP_229340366.1">
    <property type="nucleotide sequence ID" value="NZ_JAINUL010000001.1"/>
</dbReference>
<dbReference type="PROSITE" id="PS51257">
    <property type="entry name" value="PROKAR_LIPOPROTEIN"/>
    <property type="match status" value="1"/>
</dbReference>
<dbReference type="Proteomes" id="UP001520654">
    <property type="component" value="Unassembled WGS sequence"/>
</dbReference>
<evidence type="ECO:0000256" key="1">
    <source>
        <dbReference type="SAM" id="SignalP"/>
    </source>
</evidence>
<accession>A0ABS8ECB8</accession>
<name>A0ABS8ECB8_9ACTN</name>
<feature type="chain" id="PRO_5045365313" description="Lipoprotein" evidence="1">
    <location>
        <begin position="33"/>
        <end position="374"/>
    </location>
</feature>
<evidence type="ECO:0000313" key="3">
    <source>
        <dbReference type="Proteomes" id="UP001520654"/>
    </source>
</evidence>
<keyword evidence="1" id="KW-0732">Signal</keyword>
<proteinExistence type="predicted"/>
<evidence type="ECO:0008006" key="4">
    <source>
        <dbReference type="Google" id="ProtNLM"/>
    </source>
</evidence>